<organism evidence="1 2">
    <name type="scientific">Emergomyces africanus</name>
    <dbReference type="NCBI Taxonomy" id="1955775"/>
    <lineage>
        <taxon>Eukaryota</taxon>
        <taxon>Fungi</taxon>
        <taxon>Dikarya</taxon>
        <taxon>Ascomycota</taxon>
        <taxon>Pezizomycotina</taxon>
        <taxon>Eurotiomycetes</taxon>
        <taxon>Eurotiomycetidae</taxon>
        <taxon>Onygenales</taxon>
        <taxon>Ajellomycetaceae</taxon>
        <taxon>Emergomyces</taxon>
    </lineage>
</organism>
<reference evidence="1 2" key="1">
    <citation type="submission" date="2015-07" db="EMBL/GenBank/DDBJ databases">
        <title>Emmonsia species relationships and genome sequence.</title>
        <authorList>
            <person name="Cuomo C.A."/>
            <person name="Schwartz I.S."/>
            <person name="Kenyon C."/>
            <person name="de Hoog G.S."/>
            <person name="Govender N.P."/>
            <person name="Botha A."/>
            <person name="Moreno L."/>
            <person name="de Vries M."/>
            <person name="Munoz J.F."/>
            <person name="Stielow J.B."/>
        </authorList>
    </citation>
    <scope>NUCLEOTIDE SEQUENCE [LARGE SCALE GENOMIC DNA]</scope>
    <source>
        <strain evidence="1 2">CBS 136260</strain>
    </source>
</reference>
<evidence type="ECO:0000313" key="1">
    <source>
        <dbReference type="EMBL" id="OAX83488.1"/>
    </source>
</evidence>
<accession>A0A1B7P3C2</accession>
<dbReference type="AlphaFoldDB" id="A0A1B7P3C2"/>
<name>A0A1B7P3C2_9EURO</name>
<sequence>MWPRCVFLPTLPTNASQDLCPSFVYHPASPHSLE</sequence>
<keyword evidence="2" id="KW-1185">Reference proteome</keyword>
<evidence type="ECO:0000313" key="2">
    <source>
        <dbReference type="Proteomes" id="UP000091918"/>
    </source>
</evidence>
<gene>
    <name evidence="1" type="ORF">ACJ72_02140</name>
</gene>
<dbReference type="EMBL" id="LGUA01000169">
    <property type="protein sequence ID" value="OAX83488.1"/>
    <property type="molecule type" value="Genomic_DNA"/>
</dbReference>
<protein>
    <submittedName>
        <fullName evidence="1">Uncharacterized protein</fullName>
    </submittedName>
</protein>
<proteinExistence type="predicted"/>
<dbReference type="Proteomes" id="UP000091918">
    <property type="component" value="Unassembled WGS sequence"/>
</dbReference>
<comment type="caution">
    <text evidence="1">The sequence shown here is derived from an EMBL/GenBank/DDBJ whole genome shotgun (WGS) entry which is preliminary data.</text>
</comment>